<dbReference type="InterPro" id="IPR017853">
    <property type="entry name" value="GH"/>
</dbReference>
<dbReference type="EMBL" id="JAVXUP010000211">
    <property type="protein sequence ID" value="KAK3034121.1"/>
    <property type="molecule type" value="Genomic_DNA"/>
</dbReference>
<keyword evidence="3 4" id="KW-0624">Polysaccharide degradation</keyword>
<dbReference type="Gene3D" id="3.20.20.80">
    <property type="entry name" value="Glycosidases"/>
    <property type="match status" value="1"/>
</dbReference>
<dbReference type="AlphaFoldDB" id="A0AA88WU78"/>
<dbReference type="EC" id="3.2.1.2" evidence="4"/>
<dbReference type="PANTHER" id="PTHR31352:SF7">
    <property type="entry name" value="BETA-AMYLASE"/>
    <property type="match status" value="1"/>
</dbReference>
<keyword evidence="2 4" id="KW-0119">Carbohydrate metabolism</keyword>
<keyword evidence="4" id="KW-0326">Glycosidase</keyword>
<gene>
    <name evidence="5" type="ORF">RJ639_034473</name>
</gene>
<evidence type="ECO:0000256" key="2">
    <source>
        <dbReference type="ARBA" id="ARBA00023277"/>
    </source>
</evidence>
<keyword evidence="6" id="KW-1185">Reference proteome</keyword>
<accession>A0AA88WU78</accession>
<reference evidence="5" key="1">
    <citation type="submission" date="2022-12" db="EMBL/GenBank/DDBJ databases">
        <title>Draft genome assemblies for two species of Escallonia (Escalloniales).</title>
        <authorList>
            <person name="Chanderbali A."/>
            <person name="Dervinis C."/>
            <person name="Anghel I."/>
            <person name="Soltis D."/>
            <person name="Soltis P."/>
            <person name="Zapata F."/>
        </authorList>
    </citation>
    <scope>NUCLEOTIDE SEQUENCE</scope>
    <source>
        <strain evidence="5">UCBG64.0493</strain>
        <tissue evidence="5">Leaf</tissue>
    </source>
</reference>
<dbReference type="Proteomes" id="UP001188597">
    <property type="component" value="Unassembled WGS sequence"/>
</dbReference>
<comment type="catalytic activity">
    <reaction evidence="4">
        <text>Hydrolysis of (1-&gt;4)-alpha-D-glucosidic linkages in polysaccharides so as to remove successive maltose units from the non-reducing ends of the chains.</text>
        <dbReference type="EC" id="3.2.1.2"/>
    </reaction>
</comment>
<dbReference type="GO" id="GO:0000272">
    <property type="term" value="P:polysaccharide catabolic process"/>
    <property type="evidence" value="ECO:0007669"/>
    <property type="project" value="UniProtKB-KW"/>
</dbReference>
<dbReference type="InterPro" id="IPR001554">
    <property type="entry name" value="Glyco_hydro_14"/>
</dbReference>
<dbReference type="PRINTS" id="PR00750">
    <property type="entry name" value="BETAAMYLASE"/>
</dbReference>
<evidence type="ECO:0000256" key="1">
    <source>
        <dbReference type="ARBA" id="ARBA00005652"/>
    </source>
</evidence>
<comment type="caution">
    <text evidence="5">The sequence shown here is derived from an EMBL/GenBank/DDBJ whole genome shotgun (WGS) entry which is preliminary data.</text>
</comment>
<dbReference type="PANTHER" id="PTHR31352">
    <property type="entry name" value="BETA-AMYLASE 1, CHLOROPLASTIC"/>
    <property type="match status" value="1"/>
</dbReference>
<evidence type="ECO:0000313" key="5">
    <source>
        <dbReference type="EMBL" id="KAK3034121.1"/>
    </source>
</evidence>
<organism evidence="5 6">
    <name type="scientific">Escallonia herrerae</name>
    <dbReference type="NCBI Taxonomy" id="1293975"/>
    <lineage>
        <taxon>Eukaryota</taxon>
        <taxon>Viridiplantae</taxon>
        <taxon>Streptophyta</taxon>
        <taxon>Embryophyta</taxon>
        <taxon>Tracheophyta</taxon>
        <taxon>Spermatophyta</taxon>
        <taxon>Magnoliopsida</taxon>
        <taxon>eudicotyledons</taxon>
        <taxon>Gunneridae</taxon>
        <taxon>Pentapetalae</taxon>
        <taxon>asterids</taxon>
        <taxon>campanulids</taxon>
        <taxon>Escalloniales</taxon>
        <taxon>Escalloniaceae</taxon>
        <taxon>Escallonia</taxon>
    </lineage>
</organism>
<feature type="non-terminal residue" evidence="5">
    <location>
        <position position="269"/>
    </location>
</feature>
<dbReference type="SUPFAM" id="SSF51445">
    <property type="entry name" value="(Trans)glycosidases"/>
    <property type="match status" value="1"/>
</dbReference>
<evidence type="ECO:0000256" key="3">
    <source>
        <dbReference type="ARBA" id="ARBA00023326"/>
    </source>
</evidence>
<comment type="similarity">
    <text evidence="1 4">Belongs to the glycosyl hydrolase 14 family.</text>
</comment>
<name>A0AA88WU78_9ASTE</name>
<proteinExistence type="inferred from homology"/>
<keyword evidence="4" id="KW-0378">Hydrolase</keyword>
<sequence length="269" mass="30473">HALTGRFGRRNMEYISLGYDILPVLHGRSPIQAYADFMRNFRDTFRSFLGGIITLRYPSCPSQKLGWAWRSRELGEFQCYDKCMLASLIVCALEIEMREWENGGPVGAGNLMHNPENTEFLFEVMTPCGEFFLEWYSRMLLQHGERICTEAETNFRGTEVSTSSKVAGIYWHYNTPSHSSELTAGYYNTSSRDGYLPIAQMFGRYGFTMCCSVVQKAFLIRQLLLAARICNIPLEGENSSTGLDDESFLQVPKTSKLYSAANAGVVLVY</sequence>
<evidence type="ECO:0000313" key="6">
    <source>
        <dbReference type="Proteomes" id="UP001188597"/>
    </source>
</evidence>
<dbReference type="Pfam" id="PF01373">
    <property type="entry name" value="Glyco_hydro_14"/>
    <property type="match status" value="1"/>
</dbReference>
<protein>
    <recommendedName>
        <fullName evidence="4">Beta-amylase</fullName>
        <ecNumber evidence="4">3.2.1.2</ecNumber>
    </recommendedName>
</protein>
<dbReference type="GO" id="GO:0016161">
    <property type="term" value="F:beta-amylase activity"/>
    <property type="evidence" value="ECO:0007669"/>
    <property type="project" value="UniProtKB-EC"/>
</dbReference>
<evidence type="ECO:0000256" key="4">
    <source>
        <dbReference type="RuleBase" id="RU000509"/>
    </source>
</evidence>